<gene>
    <name evidence="3" type="ORF">VSP9026_01670</name>
</gene>
<evidence type="ECO:0000313" key="3">
    <source>
        <dbReference type="EMBL" id="SIO93989.1"/>
    </source>
</evidence>
<evidence type="ECO:0008006" key="5">
    <source>
        <dbReference type="Google" id="ProtNLM"/>
    </source>
</evidence>
<evidence type="ECO:0000256" key="1">
    <source>
        <dbReference type="SAM" id="Coils"/>
    </source>
</evidence>
<name>A0A1N6M3H2_9VIBR</name>
<dbReference type="Pfam" id="PF10973">
    <property type="entry name" value="DUF2799"/>
    <property type="match status" value="1"/>
</dbReference>
<feature type="chain" id="PRO_5009937111" description="Lipoprotein" evidence="2">
    <location>
        <begin position="20"/>
        <end position="206"/>
    </location>
</feature>
<keyword evidence="1" id="KW-0175">Coiled coil</keyword>
<dbReference type="OrthoDB" id="5917215at2"/>
<reference evidence="3 4" key="1">
    <citation type="submission" date="2016-12" db="EMBL/GenBank/DDBJ databases">
        <authorList>
            <person name="Song W.-J."/>
            <person name="Kurnit D.M."/>
        </authorList>
    </citation>
    <scope>NUCLEOTIDE SEQUENCE [LARGE SCALE GENOMIC DNA]</scope>
    <source>
        <strain evidence="3 4">CECT 9026</strain>
    </source>
</reference>
<protein>
    <recommendedName>
        <fullName evidence="5">Lipoprotein</fullName>
    </recommendedName>
</protein>
<dbReference type="AlphaFoldDB" id="A0A1N6M3H2"/>
<feature type="coiled-coil region" evidence="1">
    <location>
        <begin position="161"/>
        <end position="202"/>
    </location>
</feature>
<organism evidence="3 4">
    <name type="scientific">Vibrio spartinae</name>
    <dbReference type="NCBI Taxonomy" id="1918945"/>
    <lineage>
        <taxon>Bacteria</taxon>
        <taxon>Pseudomonadati</taxon>
        <taxon>Pseudomonadota</taxon>
        <taxon>Gammaproteobacteria</taxon>
        <taxon>Vibrionales</taxon>
        <taxon>Vibrionaceae</taxon>
        <taxon>Vibrio</taxon>
    </lineage>
</organism>
<sequence>MKRLLVVLFMGTIVLSGCATLSKEECMTADWHQIGYEDGAQGYPDTRIASHREACAEYGISPDFKAYQDGHKEGVTRFCTARNGFAQGKQGYDYTGICPPSLEGDFLKGYQAGHEIHSVYSTLSDLRYEQSSNEREIKDLRSKITDKTNLMLSNETTIDNRYRLNQEISQMQQDLGGLEQRNKQLIADIARTQAKLSALEKQSVHF</sequence>
<dbReference type="RefSeq" id="WP_074372544.1">
    <property type="nucleotide sequence ID" value="NZ_AP024907.1"/>
</dbReference>
<dbReference type="Proteomes" id="UP000184774">
    <property type="component" value="Unassembled WGS sequence"/>
</dbReference>
<evidence type="ECO:0000313" key="4">
    <source>
        <dbReference type="Proteomes" id="UP000184774"/>
    </source>
</evidence>
<evidence type="ECO:0000256" key="2">
    <source>
        <dbReference type="SAM" id="SignalP"/>
    </source>
</evidence>
<proteinExistence type="predicted"/>
<dbReference type="EMBL" id="FSSB01000010">
    <property type="protein sequence ID" value="SIO93989.1"/>
    <property type="molecule type" value="Genomic_DNA"/>
</dbReference>
<dbReference type="Gene3D" id="1.20.5.340">
    <property type="match status" value="1"/>
</dbReference>
<dbReference type="PROSITE" id="PS51257">
    <property type="entry name" value="PROKAR_LIPOPROTEIN"/>
    <property type="match status" value="1"/>
</dbReference>
<keyword evidence="2" id="KW-0732">Signal</keyword>
<accession>A0A1N6M3H2</accession>
<dbReference type="InterPro" id="IPR021242">
    <property type="entry name" value="DUF2799"/>
</dbReference>
<feature type="signal peptide" evidence="2">
    <location>
        <begin position="1"/>
        <end position="19"/>
    </location>
</feature>